<evidence type="ECO:0000256" key="5">
    <source>
        <dbReference type="ARBA" id="ARBA00023136"/>
    </source>
</evidence>
<dbReference type="SUPFAM" id="SSF56112">
    <property type="entry name" value="Protein kinase-like (PK-like)"/>
    <property type="match status" value="1"/>
</dbReference>
<protein>
    <recommendedName>
        <fullName evidence="8">Serine-threonine/tyrosine-protein kinase catalytic domain-containing protein</fullName>
    </recommendedName>
</protein>
<organism evidence="6 7">
    <name type="scientific">Triticum turgidum subsp. durum</name>
    <name type="common">Durum wheat</name>
    <name type="synonym">Triticum durum</name>
    <dbReference type="NCBI Taxonomy" id="4567"/>
    <lineage>
        <taxon>Eukaryota</taxon>
        <taxon>Viridiplantae</taxon>
        <taxon>Streptophyta</taxon>
        <taxon>Embryophyta</taxon>
        <taxon>Tracheophyta</taxon>
        <taxon>Spermatophyta</taxon>
        <taxon>Magnoliopsida</taxon>
        <taxon>Liliopsida</taxon>
        <taxon>Poales</taxon>
        <taxon>Poaceae</taxon>
        <taxon>BOP clade</taxon>
        <taxon>Pooideae</taxon>
        <taxon>Triticodae</taxon>
        <taxon>Triticeae</taxon>
        <taxon>Triticinae</taxon>
        <taxon>Triticum</taxon>
    </lineage>
</organism>
<dbReference type="Gramene" id="TRITD1Bv1G003030.1">
    <property type="protein sequence ID" value="TRITD1Bv1G003030.1"/>
    <property type="gene ID" value="TRITD1Bv1G003030"/>
</dbReference>
<keyword evidence="3" id="KW-0732">Signal</keyword>
<comment type="subcellular location">
    <subcellularLocation>
        <location evidence="1">Membrane</location>
        <topology evidence="1">Single-pass membrane protein</topology>
    </subcellularLocation>
</comment>
<dbReference type="Gene3D" id="1.10.510.10">
    <property type="entry name" value="Transferase(Phosphotransferase) domain 1"/>
    <property type="match status" value="1"/>
</dbReference>
<sequence length="124" mass="13959">MVLLEIISGARNSSGTDNTRNNYSAKFFPIQAIHKLHGGDVQSLVDPNLHGDFNLEEVERVCKIACWCIQDNEFDRPMMGEMVRVLEGLQEIDMPPMPRQLAAMTEQYGATSSIYIVNSHSRCD</sequence>
<dbReference type="EMBL" id="LT934112">
    <property type="protein sequence ID" value="VAH12178.1"/>
    <property type="molecule type" value="Genomic_DNA"/>
</dbReference>
<evidence type="ECO:0000256" key="1">
    <source>
        <dbReference type="ARBA" id="ARBA00004167"/>
    </source>
</evidence>
<dbReference type="AlphaFoldDB" id="A0A9R0V2Q7"/>
<evidence type="ECO:0000313" key="6">
    <source>
        <dbReference type="EMBL" id="VAH12178.1"/>
    </source>
</evidence>
<proteinExistence type="predicted"/>
<evidence type="ECO:0000313" key="7">
    <source>
        <dbReference type="Proteomes" id="UP000324705"/>
    </source>
</evidence>
<gene>
    <name evidence="6" type="ORF">TRITD_1Bv1G003030</name>
</gene>
<keyword evidence="4" id="KW-1133">Transmembrane helix</keyword>
<accession>A0A9R0V2Q7</accession>
<evidence type="ECO:0008006" key="8">
    <source>
        <dbReference type="Google" id="ProtNLM"/>
    </source>
</evidence>
<dbReference type="OMA" id="PAWAMSK"/>
<reference evidence="6 7" key="1">
    <citation type="submission" date="2017-09" db="EMBL/GenBank/DDBJ databases">
        <authorList>
            <consortium name="International Durum Wheat Genome Sequencing Consortium (IDWGSC)"/>
            <person name="Milanesi L."/>
        </authorList>
    </citation>
    <scope>NUCLEOTIDE SEQUENCE [LARGE SCALE GENOMIC DNA]</scope>
    <source>
        <strain evidence="7">cv. Svevo</strain>
    </source>
</reference>
<dbReference type="PANTHER" id="PTHR47974:SF19">
    <property type="entry name" value="RECEPTOR-LIKE SERINE_THREONINE-PROTEIN KINASE"/>
    <property type="match status" value="1"/>
</dbReference>
<dbReference type="GO" id="GO:0016020">
    <property type="term" value="C:membrane"/>
    <property type="evidence" value="ECO:0007669"/>
    <property type="project" value="UniProtKB-SubCell"/>
</dbReference>
<dbReference type="Proteomes" id="UP000324705">
    <property type="component" value="Chromosome 1B"/>
</dbReference>
<name>A0A9R0V2Q7_TRITD</name>
<dbReference type="PANTHER" id="PTHR47974">
    <property type="entry name" value="OS07G0415500 PROTEIN"/>
    <property type="match status" value="1"/>
</dbReference>
<dbReference type="InterPro" id="IPR011009">
    <property type="entry name" value="Kinase-like_dom_sf"/>
</dbReference>
<evidence type="ECO:0000256" key="3">
    <source>
        <dbReference type="ARBA" id="ARBA00022729"/>
    </source>
</evidence>
<keyword evidence="5" id="KW-0472">Membrane</keyword>
<keyword evidence="2" id="KW-0812">Transmembrane</keyword>
<evidence type="ECO:0000256" key="4">
    <source>
        <dbReference type="ARBA" id="ARBA00022989"/>
    </source>
</evidence>
<evidence type="ECO:0000256" key="2">
    <source>
        <dbReference type="ARBA" id="ARBA00022692"/>
    </source>
</evidence>
<keyword evidence="7" id="KW-1185">Reference proteome</keyword>